<reference evidence="2 3" key="1">
    <citation type="submission" date="2024-01" db="EMBL/GenBank/DDBJ databases">
        <title>Genome assemblies of Stephania.</title>
        <authorList>
            <person name="Yang L."/>
        </authorList>
    </citation>
    <scope>NUCLEOTIDE SEQUENCE [LARGE SCALE GENOMIC DNA]</scope>
    <source>
        <strain evidence="2">QJT</strain>
        <tissue evidence="2">Leaf</tissue>
    </source>
</reference>
<keyword evidence="3" id="KW-1185">Reference proteome</keyword>
<name>A0AAP0PBF6_9MAGN</name>
<dbReference type="EMBL" id="JBBNAE010000003">
    <property type="protein sequence ID" value="KAK9137932.1"/>
    <property type="molecule type" value="Genomic_DNA"/>
</dbReference>
<protein>
    <submittedName>
        <fullName evidence="2">Uncharacterized protein</fullName>
    </submittedName>
</protein>
<dbReference type="AlphaFoldDB" id="A0AAP0PBF6"/>
<sequence length="120" mass="12841">MAKIVRCEELVHDLVDCSFGDECWLVDDHLSLVCSLLHLHSLVKLLEFITREGKDPKRGAVSVTSEGDDCPTVAAAGPRMSQSKIREERGGQEPPLHGPTPPPAVGRDSLVPGRPAGGPP</sequence>
<feature type="region of interest" description="Disordered" evidence="1">
    <location>
        <begin position="55"/>
        <end position="120"/>
    </location>
</feature>
<comment type="caution">
    <text evidence="2">The sequence shown here is derived from an EMBL/GenBank/DDBJ whole genome shotgun (WGS) entry which is preliminary data.</text>
</comment>
<proteinExistence type="predicted"/>
<gene>
    <name evidence="2" type="ORF">Sjap_008526</name>
</gene>
<dbReference type="Proteomes" id="UP001417504">
    <property type="component" value="Unassembled WGS sequence"/>
</dbReference>
<evidence type="ECO:0000313" key="2">
    <source>
        <dbReference type="EMBL" id="KAK9137932.1"/>
    </source>
</evidence>
<organism evidence="2 3">
    <name type="scientific">Stephania japonica</name>
    <dbReference type="NCBI Taxonomy" id="461633"/>
    <lineage>
        <taxon>Eukaryota</taxon>
        <taxon>Viridiplantae</taxon>
        <taxon>Streptophyta</taxon>
        <taxon>Embryophyta</taxon>
        <taxon>Tracheophyta</taxon>
        <taxon>Spermatophyta</taxon>
        <taxon>Magnoliopsida</taxon>
        <taxon>Ranunculales</taxon>
        <taxon>Menispermaceae</taxon>
        <taxon>Menispermoideae</taxon>
        <taxon>Cissampelideae</taxon>
        <taxon>Stephania</taxon>
    </lineage>
</organism>
<evidence type="ECO:0000313" key="3">
    <source>
        <dbReference type="Proteomes" id="UP001417504"/>
    </source>
</evidence>
<accession>A0AAP0PBF6</accession>
<evidence type="ECO:0000256" key="1">
    <source>
        <dbReference type="SAM" id="MobiDB-lite"/>
    </source>
</evidence>